<evidence type="ECO:0000313" key="1">
    <source>
        <dbReference type="EMBL" id="MFC4263692.1"/>
    </source>
</evidence>
<dbReference type="RefSeq" id="WP_379710618.1">
    <property type="nucleotide sequence ID" value="NZ_JBHSCZ010000003.1"/>
</dbReference>
<sequence>MKLLKGVLLVFAGLFVFITLISLLIPSKIAITRAVSIKGDSAQIFKQIADVIQWKNWHPVFADATINATYSNTPGTVGSTISWVTNGKQNTLVVEKIAYPIVSLSLQRSGEKSIDNILSVTPVQEQGDYQVQWQSTTHLKWYPWDKFSGIFVEKLTGAGYEDALNALKKYIETPNKVN</sequence>
<organism evidence="1 2">
    <name type="scientific">Ferruginibacter yonginensis</name>
    <dbReference type="NCBI Taxonomy" id="1310416"/>
    <lineage>
        <taxon>Bacteria</taxon>
        <taxon>Pseudomonadati</taxon>
        <taxon>Bacteroidota</taxon>
        <taxon>Chitinophagia</taxon>
        <taxon>Chitinophagales</taxon>
        <taxon>Chitinophagaceae</taxon>
        <taxon>Ferruginibacter</taxon>
    </lineage>
</organism>
<keyword evidence="2" id="KW-1185">Reference proteome</keyword>
<dbReference type="Pfam" id="PF10604">
    <property type="entry name" value="Polyketide_cyc2"/>
    <property type="match status" value="1"/>
</dbReference>
<dbReference type="InterPro" id="IPR019587">
    <property type="entry name" value="Polyketide_cyclase/dehydratase"/>
</dbReference>
<dbReference type="SUPFAM" id="SSF55961">
    <property type="entry name" value="Bet v1-like"/>
    <property type="match status" value="1"/>
</dbReference>
<proteinExistence type="predicted"/>
<dbReference type="EMBL" id="JBHSCZ010000003">
    <property type="protein sequence ID" value="MFC4263692.1"/>
    <property type="molecule type" value="Genomic_DNA"/>
</dbReference>
<evidence type="ECO:0000313" key="2">
    <source>
        <dbReference type="Proteomes" id="UP001595907"/>
    </source>
</evidence>
<comment type="caution">
    <text evidence="1">The sequence shown here is derived from an EMBL/GenBank/DDBJ whole genome shotgun (WGS) entry which is preliminary data.</text>
</comment>
<accession>A0ABV8QVE2</accession>
<gene>
    <name evidence="1" type="ORF">ACFOWM_12425</name>
</gene>
<dbReference type="Proteomes" id="UP001595907">
    <property type="component" value="Unassembled WGS sequence"/>
</dbReference>
<name>A0ABV8QVE2_9BACT</name>
<protein>
    <submittedName>
        <fullName evidence="1">SRPBCC family protein</fullName>
    </submittedName>
</protein>
<reference evidence="2" key="1">
    <citation type="journal article" date="2019" name="Int. J. Syst. Evol. Microbiol.">
        <title>The Global Catalogue of Microorganisms (GCM) 10K type strain sequencing project: providing services to taxonomists for standard genome sequencing and annotation.</title>
        <authorList>
            <consortium name="The Broad Institute Genomics Platform"/>
            <consortium name="The Broad Institute Genome Sequencing Center for Infectious Disease"/>
            <person name="Wu L."/>
            <person name="Ma J."/>
        </authorList>
    </citation>
    <scope>NUCLEOTIDE SEQUENCE [LARGE SCALE GENOMIC DNA]</scope>
    <source>
        <strain evidence="2">CECT 8289</strain>
    </source>
</reference>